<sequence>MEIHELIDRFSTSPENQGKAIFSTLFIAGNRLQTLFGNHVPDISLKQFMLLTMIRQSREPLTFTQLGRLLGCSRQNIKKLAYALEKKGFVSIEKSQRDVRALNIFPTQKLEEYFGTVFSAYQKDLRYLFAVYTPEELNQLFVLMMKLYEGIDHLEQAAQANKNPETAEEIFEKRKIAHE</sequence>
<dbReference type="SUPFAM" id="SSF46785">
    <property type="entry name" value="Winged helix' DNA-binding domain"/>
    <property type="match status" value="1"/>
</dbReference>
<accession>A0A9D1EKJ8</accession>
<dbReference type="InterPro" id="IPR000835">
    <property type="entry name" value="HTH_MarR-typ"/>
</dbReference>
<dbReference type="PANTHER" id="PTHR33164">
    <property type="entry name" value="TRANSCRIPTIONAL REGULATOR, MARR FAMILY"/>
    <property type="match status" value="1"/>
</dbReference>
<proteinExistence type="predicted"/>
<gene>
    <name evidence="2" type="ORF">IAB98_07780</name>
</gene>
<organism evidence="2 3">
    <name type="scientific">Candidatus Egerieimonas intestinavium</name>
    <dbReference type="NCBI Taxonomy" id="2840777"/>
    <lineage>
        <taxon>Bacteria</taxon>
        <taxon>Bacillati</taxon>
        <taxon>Bacillota</taxon>
        <taxon>Clostridia</taxon>
        <taxon>Lachnospirales</taxon>
        <taxon>Lachnospiraceae</taxon>
        <taxon>Lachnospiraceae incertae sedis</taxon>
        <taxon>Candidatus Egerieimonas</taxon>
    </lineage>
</organism>
<dbReference type="Proteomes" id="UP000886841">
    <property type="component" value="Unassembled WGS sequence"/>
</dbReference>
<protein>
    <submittedName>
        <fullName evidence="2">MarR family transcriptional regulator</fullName>
    </submittedName>
</protein>
<evidence type="ECO:0000259" key="1">
    <source>
        <dbReference type="PROSITE" id="PS50995"/>
    </source>
</evidence>
<dbReference type="Gene3D" id="1.10.10.10">
    <property type="entry name" value="Winged helix-like DNA-binding domain superfamily/Winged helix DNA-binding domain"/>
    <property type="match status" value="1"/>
</dbReference>
<comment type="caution">
    <text evidence="2">The sequence shown here is derived from an EMBL/GenBank/DDBJ whole genome shotgun (WGS) entry which is preliminary data.</text>
</comment>
<dbReference type="EMBL" id="DVHU01000069">
    <property type="protein sequence ID" value="HIR93299.1"/>
    <property type="molecule type" value="Genomic_DNA"/>
</dbReference>
<evidence type="ECO:0000313" key="3">
    <source>
        <dbReference type="Proteomes" id="UP000886841"/>
    </source>
</evidence>
<evidence type="ECO:0000313" key="2">
    <source>
        <dbReference type="EMBL" id="HIR93299.1"/>
    </source>
</evidence>
<dbReference type="PROSITE" id="PS50995">
    <property type="entry name" value="HTH_MARR_2"/>
    <property type="match status" value="1"/>
</dbReference>
<dbReference type="PANTHER" id="PTHR33164:SF43">
    <property type="entry name" value="HTH-TYPE TRANSCRIPTIONAL REPRESSOR YETL"/>
    <property type="match status" value="1"/>
</dbReference>
<dbReference type="InterPro" id="IPR039422">
    <property type="entry name" value="MarR/SlyA-like"/>
</dbReference>
<dbReference type="GO" id="GO:0003700">
    <property type="term" value="F:DNA-binding transcription factor activity"/>
    <property type="evidence" value="ECO:0007669"/>
    <property type="project" value="InterPro"/>
</dbReference>
<dbReference type="GO" id="GO:0006950">
    <property type="term" value="P:response to stress"/>
    <property type="evidence" value="ECO:0007669"/>
    <property type="project" value="TreeGrafter"/>
</dbReference>
<reference evidence="2" key="2">
    <citation type="journal article" date="2021" name="PeerJ">
        <title>Extensive microbial diversity within the chicken gut microbiome revealed by metagenomics and culture.</title>
        <authorList>
            <person name="Gilroy R."/>
            <person name="Ravi A."/>
            <person name="Getino M."/>
            <person name="Pursley I."/>
            <person name="Horton D.L."/>
            <person name="Alikhan N.F."/>
            <person name="Baker D."/>
            <person name="Gharbi K."/>
            <person name="Hall N."/>
            <person name="Watson M."/>
            <person name="Adriaenssens E.M."/>
            <person name="Foster-Nyarko E."/>
            <person name="Jarju S."/>
            <person name="Secka A."/>
            <person name="Antonio M."/>
            <person name="Oren A."/>
            <person name="Chaudhuri R.R."/>
            <person name="La Ragione R."/>
            <person name="Hildebrand F."/>
            <person name="Pallen M.J."/>
        </authorList>
    </citation>
    <scope>NUCLEOTIDE SEQUENCE</scope>
    <source>
        <strain evidence="2">ChiSxjej1B13-7041</strain>
    </source>
</reference>
<dbReference type="Pfam" id="PF01047">
    <property type="entry name" value="MarR"/>
    <property type="match status" value="1"/>
</dbReference>
<dbReference type="AlphaFoldDB" id="A0A9D1EKJ8"/>
<feature type="domain" description="HTH marR-type" evidence="1">
    <location>
        <begin position="1"/>
        <end position="149"/>
    </location>
</feature>
<name>A0A9D1EKJ8_9FIRM</name>
<dbReference type="SMART" id="SM00347">
    <property type="entry name" value="HTH_MARR"/>
    <property type="match status" value="1"/>
</dbReference>
<dbReference type="InterPro" id="IPR036390">
    <property type="entry name" value="WH_DNA-bd_sf"/>
</dbReference>
<dbReference type="InterPro" id="IPR036388">
    <property type="entry name" value="WH-like_DNA-bd_sf"/>
</dbReference>
<reference evidence="2" key="1">
    <citation type="submission" date="2020-10" db="EMBL/GenBank/DDBJ databases">
        <authorList>
            <person name="Gilroy R."/>
        </authorList>
    </citation>
    <scope>NUCLEOTIDE SEQUENCE</scope>
    <source>
        <strain evidence="2">ChiSxjej1B13-7041</strain>
    </source>
</reference>